<name>A0ABS1ZBS7_9PSED</name>
<dbReference type="Pfam" id="PF00194">
    <property type="entry name" value="Carb_anhydrase"/>
    <property type="match status" value="1"/>
</dbReference>
<dbReference type="PANTHER" id="PTHR18952:SF265">
    <property type="entry name" value="CARBONIC ANHYDRASE"/>
    <property type="match status" value="1"/>
</dbReference>
<keyword evidence="9" id="KW-1185">Reference proteome</keyword>
<keyword evidence="5" id="KW-0456">Lyase</keyword>
<evidence type="ECO:0000256" key="1">
    <source>
        <dbReference type="ARBA" id="ARBA00010718"/>
    </source>
</evidence>
<evidence type="ECO:0000313" key="8">
    <source>
        <dbReference type="EMBL" id="MBM1193848.1"/>
    </source>
</evidence>
<protein>
    <recommendedName>
        <fullName evidence="2">carbonic anhydrase</fullName>
        <ecNumber evidence="2">4.2.1.1</ecNumber>
    </recommendedName>
</protein>
<evidence type="ECO:0000313" key="9">
    <source>
        <dbReference type="Proteomes" id="UP000809529"/>
    </source>
</evidence>
<evidence type="ECO:0000256" key="2">
    <source>
        <dbReference type="ARBA" id="ARBA00012925"/>
    </source>
</evidence>
<comment type="similarity">
    <text evidence="1">Belongs to the alpha-carbonic anhydrase family.</text>
</comment>
<dbReference type="SMART" id="SM01057">
    <property type="entry name" value="Carb_anhydrase"/>
    <property type="match status" value="1"/>
</dbReference>
<sequence>MSHTQGAQPSLPDRIYMPIAKKLPYTKHHRLAAVILLIGLFVCHSARSEDQPWHFTTPAVADDCSQQSPEGAPYGCGELQSPINIKHSLRAHLPELDTRYSPGPATVKHIGHTLEVRTEMKGLITLGTKSYDFEQLHFHQPGVDLIKGRSYPLVAHLVHRSSTGEVAVVAIVFKRGQENANLAQLLAVMPRHKGDAFVLGKFDITQLLPQQREYYAYKESMSAQPDIEGINWHILKTPMEVSDAQLHAFQLILPAHRRPAHPARNRAVRVGG</sequence>
<proteinExistence type="inferred from homology"/>
<dbReference type="EC" id="4.2.1.1" evidence="2"/>
<dbReference type="Gene3D" id="3.10.200.10">
    <property type="entry name" value="Alpha carbonic anhydrase"/>
    <property type="match status" value="1"/>
</dbReference>
<keyword evidence="4" id="KW-0862">Zinc</keyword>
<dbReference type="RefSeq" id="WP_203302025.1">
    <property type="nucleotide sequence ID" value="NZ_JAAEBW010000001.1"/>
</dbReference>
<accession>A0ABS1ZBS7</accession>
<evidence type="ECO:0000256" key="6">
    <source>
        <dbReference type="ARBA" id="ARBA00048348"/>
    </source>
</evidence>
<dbReference type="EMBL" id="JAAEBW010000001">
    <property type="protein sequence ID" value="MBM1193848.1"/>
    <property type="molecule type" value="Genomic_DNA"/>
</dbReference>
<comment type="catalytic activity">
    <reaction evidence="6">
        <text>hydrogencarbonate + H(+) = CO2 + H2O</text>
        <dbReference type="Rhea" id="RHEA:10748"/>
        <dbReference type="ChEBI" id="CHEBI:15377"/>
        <dbReference type="ChEBI" id="CHEBI:15378"/>
        <dbReference type="ChEBI" id="CHEBI:16526"/>
        <dbReference type="ChEBI" id="CHEBI:17544"/>
        <dbReference type="EC" id="4.2.1.1"/>
    </reaction>
</comment>
<dbReference type="CDD" id="cd03124">
    <property type="entry name" value="alpha_CA_prokaryotic_like"/>
    <property type="match status" value="1"/>
</dbReference>
<evidence type="ECO:0000256" key="5">
    <source>
        <dbReference type="ARBA" id="ARBA00023239"/>
    </source>
</evidence>
<dbReference type="InterPro" id="IPR001148">
    <property type="entry name" value="CA_dom"/>
</dbReference>
<evidence type="ECO:0000256" key="4">
    <source>
        <dbReference type="ARBA" id="ARBA00022833"/>
    </source>
</evidence>
<gene>
    <name evidence="8" type="ORF">GYN02_01480</name>
</gene>
<dbReference type="PANTHER" id="PTHR18952">
    <property type="entry name" value="CARBONIC ANHYDRASE"/>
    <property type="match status" value="1"/>
</dbReference>
<evidence type="ECO:0000259" key="7">
    <source>
        <dbReference type="PROSITE" id="PS51144"/>
    </source>
</evidence>
<reference evidence="8 9" key="1">
    <citation type="submission" date="2020-01" db="EMBL/GenBank/DDBJ databases">
        <title>Comparative genomics of meat spoilage bacteria.</title>
        <authorList>
            <person name="Hilgarth M."/>
            <person name="Vogel R.F."/>
        </authorList>
    </citation>
    <scope>NUCLEOTIDE SEQUENCE [LARGE SCALE GENOMIC DNA]</scope>
    <source>
        <strain evidence="8 9">TMW2.2077</strain>
    </source>
</reference>
<feature type="domain" description="Alpha-carbonic anhydrase" evidence="7">
    <location>
        <begin position="51"/>
        <end position="272"/>
    </location>
</feature>
<evidence type="ECO:0000256" key="3">
    <source>
        <dbReference type="ARBA" id="ARBA00022723"/>
    </source>
</evidence>
<dbReference type="InterPro" id="IPR041891">
    <property type="entry name" value="Alpha_CA_prokaryot-like"/>
</dbReference>
<dbReference type="InterPro" id="IPR023561">
    <property type="entry name" value="Carbonic_anhydrase_a-class"/>
</dbReference>
<dbReference type="Proteomes" id="UP000809529">
    <property type="component" value="Unassembled WGS sequence"/>
</dbReference>
<keyword evidence="3" id="KW-0479">Metal-binding</keyword>
<dbReference type="PROSITE" id="PS51144">
    <property type="entry name" value="ALPHA_CA_2"/>
    <property type="match status" value="1"/>
</dbReference>
<comment type="caution">
    <text evidence="8">The sequence shown here is derived from an EMBL/GenBank/DDBJ whole genome shotgun (WGS) entry which is preliminary data.</text>
</comment>
<dbReference type="SUPFAM" id="SSF51069">
    <property type="entry name" value="Carbonic anhydrase"/>
    <property type="match status" value="1"/>
</dbReference>
<dbReference type="InterPro" id="IPR036398">
    <property type="entry name" value="CA_dom_sf"/>
</dbReference>
<organism evidence="8 9">
    <name type="scientific">Pseudomonas weihenstephanensis</name>
    <dbReference type="NCBI Taxonomy" id="1608994"/>
    <lineage>
        <taxon>Bacteria</taxon>
        <taxon>Pseudomonadati</taxon>
        <taxon>Pseudomonadota</taxon>
        <taxon>Gammaproteobacteria</taxon>
        <taxon>Pseudomonadales</taxon>
        <taxon>Pseudomonadaceae</taxon>
        <taxon>Pseudomonas</taxon>
    </lineage>
</organism>